<name>A0A1P8VIT2_9BETA</name>
<keyword evidence="2" id="KW-1185">Reference proteome</keyword>
<evidence type="ECO:0000313" key="2">
    <source>
        <dbReference type="Proteomes" id="UP000202182"/>
    </source>
</evidence>
<evidence type="ECO:0000313" key="1">
    <source>
        <dbReference type="EMBL" id="APZ76237.1"/>
    </source>
</evidence>
<dbReference type="Proteomes" id="UP000202182">
    <property type="component" value="Segment"/>
</dbReference>
<accession>A0A1P8VIT2</accession>
<sequence>MNLGEIRDEDLRCLVHICLTFNVVDLERFHDHFRGYCISLKSPTGAWLRLTSIDDINNYNNEILYKLENEYLGAYENLMVIGAIQCGNYDIPIFVGKSQRVFCHFVKTDYLYQIASNIIDFFNVPFANNFKFFRTKNKLAIDNIKFEKLAELVKHNILKRPGMLNTSAVKFGEINKKDKDSFLHNMQIFDDLARCSSLEEIRKYVLNNANVQLKMDNRHYGYIVVGNEYTKEIPQSIMEPFKNIIINENAKVEIIAFVYENDLKIYNEASFIFIAESGGVFLYDWIAKTIIVMAECLLSFCRLQFPSMGYCPTLTAQFSRIGKVIHHFGQWSTCGVSVVQRDLTSTSKFIIIYILIKYCMYRIYY</sequence>
<organism evidence="1">
    <name type="scientific">Murid betaherpesvirus 3</name>
    <dbReference type="NCBI Taxonomy" id="2560603"/>
    <lineage>
        <taxon>Viruses</taxon>
        <taxon>Duplodnaviria</taxon>
        <taxon>Heunggongvirae</taxon>
        <taxon>Peploviricota</taxon>
        <taxon>Herviviricetes</taxon>
        <taxon>Herpesvirales</taxon>
        <taxon>Orthoherpesviridae</taxon>
        <taxon>Betaherpesvirinae</taxon>
        <taxon>Roseolovirus</taxon>
        <taxon>Roseolovirus muridbeta3</taxon>
    </lineage>
</organism>
<protein>
    <submittedName>
        <fullName evidence="1">Uncharacterized protein</fullName>
    </submittedName>
</protein>
<gene>
    <name evidence="1" type="primary">ORF22</name>
    <name evidence="1" type="ORF">MRV_0026</name>
</gene>
<dbReference type="EMBL" id="KY355735">
    <property type="protein sequence ID" value="APZ76237.1"/>
    <property type="molecule type" value="Genomic_DNA"/>
</dbReference>
<proteinExistence type="predicted"/>
<dbReference type="InterPro" id="IPR003360">
    <property type="entry name" value="US22-like"/>
</dbReference>
<reference evidence="1" key="1">
    <citation type="submission" date="2016-12" db="EMBL/GenBank/DDBJ databases">
        <title>A murine herpesvirus closely related to ubiquitous human herpesviruses causes T-cell depletion.</title>
        <authorList>
            <person name="Patel S.J."/>
            <person name="Zhao G."/>
            <person name="Penna V.R."/>
            <person name="Park E."/>
            <person name="Lauron E.J."/>
            <person name="Harvey I.B."/>
            <person name="Beatty W.L."/>
            <person name="Plougastel-Douglas B."/>
            <person name="Poursine-Laurent J."/>
            <person name="Fremont D.H."/>
            <person name="Wang D."/>
            <person name="Yokoyama W.M."/>
        </authorList>
    </citation>
    <scope>NUCLEOTIDE SEQUENCE [LARGE SCALE GENOMIC DNA]</scope>
    <source>
        <strain evidence="1">YOK1</strain>
    </source>
</reference>
<dbReference type="KEGG" id="vg:30999363"/>
<dbReference type="Pfam" id="PF02393">
    <property type="entry name" value="US22"/>
    <property type="match status" value="1"/>
</dbReference>